<accession>A0ABU9GG51</accession>
<dbReference type="Gene3D" id="3.40.630.10">
    <property type="entry name" value="Zn peptidases"/>
    <property type="match status" value="1"/>
</dbReference>
<keyword evidence="6" id="KW-1185">Reference proteome</keyword>
<dbReference type="GO" id="GO:0008777">
    <property type="term" value="F:acetylornithine deacetylase activity"/>
    <property type="evidence" value="ECO:0007669"/>
    <property type="project" value="UniProtKB-EC"/>
</dbReference>
<proteinExistence type="predicted"/>
<dbReference type="InterPro" id="IPR011650">
    <property type="entry name" value="Peptidase_M20_dimer"/>
</dbReference>
<evidence type="ECO:0000313" key="6">
    <source>
        <dbReference type="Proteomes" id="UP001378242"/>
    </source>
</evidence>
<evidence type="ECO:0000256" key="2">
    <source>
        <dbReference type="ARBA" id="ARBA00022801"/>
    </source>
</evidence>
<dbReference type="Gene3D" id="3.30.70.360">
    <property type="match status" value="1"/>
</dbReference>
<dbReference type="RefSeq" id="WP_341542526.1">
    <property type="nucleotide sequence ID" value="NZ_CP173426.1"/>
</dbReference>
<dbReference type="Pfam" id="PF07687">
    <property type="entry name" value="M20_dimer"/>
    <property type="match status" value="1"/>
</dbReference>
<dbReference type="Pfam" id="PF01546">
    <property type="entry name" value="Peptidase_M20"/>
    <property type="match status" value="1"/>
</dbReference>
<evidence type="ECO:0000259" key="4">
    <source>
        <dbReference type="Pfam" id="PF07687"/>
    </source>
</evidence>
<comment type="caution">
    <text evidence="5">The sequence shown here is derived from an EMBL/GenBank/DDBJ whole genome shotgun (WGS) entry which is preliminary data.</text>
</comment>
<dbReference type="InterPro" id="IPR036264">
    <property type="entry name" value="Bact_exopeptidase_dim_dom"/>
</dbReference>
<evidence type="ECO:0000256" key="1">
    <source>
        <dbReference type="ARBA" id="ARBA00022723"/>
    </source>
</evidence>
<organism evidence="5 6">
    <name type="scientific">Cobetia marina</name>
    <name type="common">Deleya marina</name>
    <dbReference type="NCBI Taxonomy" id="28258"/>
    <lineage>
        <taxon>Bacteria</taxon>
        <taxon>Pseudomonadati</taxon>
        <taxon>Pseudomonadota</taxon>
        <taxon>Gammaproteobacteria</taxon>
        <taxon>Oceanospirillales</taxon>
        <taxon>Halomonadaceae</taxon>
        <taxon>Cobetia</taxon>
    </lineage>
</organism>
<dbReference type="EC" id="3.5.1.16" evidence="5"/>
<dbReference type="PANTHER" id="PTHR43808">
    <property type="entry name" value="ACETYLORNITHINE DEACETYLASE"/>
    <property type="match status" value="1"/>
</dbReference>
<sequence>MHASATSAVDTASLMPQHADFSDWPNSREWLAHLIHFATVSRDSNLALIHCLRDALEVAGVSAEIIHDDGGDKANLLAVIGPVVEGGVVLSGHTDVVPVEGQAWDSDPFTLREADGRLYGRGSSDMKGFIACCMAAVPALVSAARDGKLERPVIFAFSYDEEIGCLGAPRMIARLRDRLPRPAAVLVGEPTLMSVVDAHKGITVIRTTVTGKPSHSSQVNLGVSAIHLAARMVTFIEDRMQARIDCGHLDERFEVPHASLHVGRIEGGTAVNITAGQCIFDWELRHLPGEDVEAMLAEIDAYAERLLVPYRERAPEVAIHSERTVETVPALGQGERDPAIHLCQRLLGEARASQAVTYATEAGQFQREGWPTVVCGPGSISVAHQANEYIDIRQLAACDRFLAQLVREQQTS</sequence>
<feature type="domain" description="Peptidase M20 dimerisation" evidence="4">
    <location>
        <begin position="198"/>
        <end position="310"/>
    </location>
</feature>
<evidence type="ECO:0000313" key="5">
    <source>
        <dbReference type="EMBL" id="MEL0617454.1"/>
    </source>
</evidence>
<dbReference type="SUPFAM" id="SSF55031">
    <property type="entry name" value="Bacterial exopeptidase dimerisation domain"/>
    <property type="match status" value="1"/>
</dbReference>
<dbReference type="PANTHER" id="PTHR43808:SF31">
    <property type="entry name" value="N-ACETYL-L-CITRULLINE DEACETYLASE"/>
    <property type="match status" value="1"/>
</dbReference>
<dbReference type="InterPro" id="IPR010169">
    <property type="entry name" value="AcOrn-deacetyl"/>
</dbReference>
<evidence type="ECO:0000256" key="3">
    <source>
        <dbReference type="ARBA" id="ARBA00023285"/>
    </source>
</evidence>
<dbReference type="EMBL" id="JBAKAP010000012">
    <property type="protein sequence ID" value="MEL0617454.1"/>
    <property type="molecule type" value="Genomic_DNA"/>
</dbReference>
<keyword evidence="3" id="KW-0170">Cobalt</keyword>
<dbReference type="InterPro" id="IPR002933">
    <property type="entry name" value="Peptidase_M20"/>
</dbReference>
<keyword evidence="1" id="KW-0479">Metal-binding</keyword>
<dbReference type="CDD" id="cd03894">
    <property type="entry name" value="M20_ArgE"/>
    <property type="match status" value="1"/>
</dbReference>
<dbReference type="NCBIfam" id="NF005710">
    <property type="entry name" value="PRK07522.1"/>
    <property type="match status" value="1"/>
</dbReference>
<protein>
    <submittedName>
        <fullName evidence="5">Acetylornithine deacetylase</fullName>
        <ecNumber evidence="5">3.5.1.16</ecNumber>
    </submittedName>
</protein>
<keyword evidence="2 5" id="KW-0378">Hydrolase</keyword>
<reference evidence="5 6" key="1">
    <citation type="submission" date="2024-02" db="EMBL/GenBank/DDBJ databases">
        <title>Bacteria isolated from the canopy kelp, Nereocystis luetkeana.</title>
        <authorList>
            <person name="Pfister C.A."/>
            <person name="Younker I.T."/>
            <person name="Light S.H."/>
        </authorList>
    </citation>
    <scope>NUCLEOTIDE SEQUENCE [LARGE SCALE GENOMIC DNA]</scope>
    <source>
        <strain evidence="5 6">TI.5.07</strain>
    </source>
</reference>
<dbReference type="NCBIfam" id="TIGR01892">
    <property type="entry name" value="AcOrn-deacetyl"/>
    <property type="match status" value="1"/>
</dbReference>
<dbReference type="SUPFAM" id="SSF53187">
    <property type="entry name" value="Zn-dependent exopeptidases"/>
    <property type="match status" value="1"/>
</dbReference>
<dbReference type="InterPro" id="IPR050072">
    <property type="entry name" value="Peptidase_M20A"/>
</dbReference>
<gene>
    <name evidence="5" type="primary">argE</name>
    <name evidence="5" type="ORF">V6243_11510</name>
</gene>
<dbReference type="Proteomes" id="UP001378242">
    <property type="component" value="Unassembled WGS sequence"/>
</dbReference>
<name>A0ABU9GG51_COBMA</name>